<feature type="region of interest" description="Disordered" evidence="1">
    <location>
        <begin position="20"/>
        <end position="49"/>
    </location>
</feature>
<name>A0A9N7V7A2_PLEPL</name>
<feature type="compositionally biased region" description="Polar residues" evidence="1">
    <location>
        <begin position="119"/>
        <end position="138"/>
    </location>
</feature>
<keyword evidence="3" id="KW-1185">Reference proteome</keyword>
<reference evidence="2" key="1">
    <citation type="submission" date="2020-03" db="EMBL/GenBank/DDBJ databases">
        <authorList>
            <person name="Weist P."/>
        </authorList>
    </citation>
    <scope>NUCLEOTIDE SEQUENCE</scope>
</reference>
<dbReference type="AlphaFoldDB" id="A0A9N7V7A2"/>
<dbReference type="EMBL" id="CADEAL010003079">
    <property type="protein sequence ID" value="CAB1443378.1"/>
    <property type="molecule type" value="Genomic_DNA"/>
</dbReference>
<accession>A0A9N7V7A2</accession>
<protein>
    <submittedName>
        <fullName evidence="2">Uncharacterized protein</fullName>
    </submittedName>
</protein>
<evidence type="ECO:0000313" key="3">
    <source>
        <dbReference type="Proteomes" id="UP001153269"/>
    </source>
</evidence>
<sequence length="138" mass="15513">MASHSPATILGVETGTKWQLKTGGNVNSRRRTFPHFIDRPKRHAGKDEIGRKPWSRRLLRVDKLAFLRAAALSCLAFPSSPAVSLQPLTIERFRTSVKYTDSSSSHRSNSPTVHRVKTVSDNGYRQQNIPERTNSRSS</sequence>
<organism evidence="2 3">
    <name type="scientific">Pleuronectes platessa</name>
    <name type="common">European plaice</name>
    <dbReference type="NCBI Taxonomy" id="8262"/>
    <lineage>
        <taxon>Eukaryota</taxon>
        <taxon>Metazoa</taxon>
        <taxon>Chordata</taxon>
        <taxon>Craniata</taxon>
        <taxon>Vertebrata</taxon>
        <taxon>Euteleostomi</taxon>
        <taxon>Actinopterygii</taxon>
        <taxon>Neopterygii</taxon>
        <taxon>Teleostei</taxon>
        <taxon>Neoteleostei</taxon>
        <taxon>Acanthomorphata</taxon>
        <taxon>Carangaria</taxon>
        <taxon>Pleuronectiformes</taxon>
        <taxon>Pleuronectoidei</taxon>
        <taxon>Pleuronectidae</taxon>
        <taxon>Pleuronectes</taxon>
    </lineage>
</organism>
<evidence type="ECO:0000256" key="1">
    <source>
        <dbReference type="SAM" id="MobiDB-lite"/>
    </source>
</evidence>
<feature type="compositionally biased region" description="Polar residues" evidence="1">
    <location>
        <begin position="99"/>
        <end position="112"/>
    </location>
</feature>
<gene>
    <name evidence="2" type="ORF">PLEPLA_LOCUS31094</name>
</gene>
<comment type="caution">
    <text evidence="2">The sequence shown here is derived from an EMBL/GenBank/DDBJ whole genome shotgun (WGS) entry which is preliminary data.</text>
</comment>
<proteinExistence type="predicted"/>
<feature type="region of interest" description="Disordered" evidence="1">
    <location>
        <begin position="99"/>
        <end position="138"/>
    </location>
</feature>
<dbReference type="Proteomes" id="UP001153269">
    <property type="component" value="Unassembled WGS sequence"/>
</dbReference>
<evidence type="ECO:0000313" key="2">
    <source>
        <dbReference type="EMBL" id="CAB1443378.1"/>
    </source>
</evidence>